<sequence length="833" mass="94545">MTKTTLTLLFSFFVSIVSAQIVGTVRDDKGESLPFVNIYLEDSKEGTTTNGDGEYELDVLGAGAGTNATEQTYTVVFQFLGYTTVRKEISTKNSRYTLDVVLIPETTSLDEVIVEAGVNPADRVVRAAIANRKANLEKLSEYTANFYSRGLWQVKNAPEKFLGQEVGDLGGGLDSTRTGIIYLSETISEIAYQRPNNFSEKIIASKVSGDDNGFSFNTAIDANFSFYENTIDINTQLISPIGINAFSYYKYKLVGTFYEQGKIINKIEVTPRRPKDRVFSGLIYIVEDEWQLYGVDLATNGEAIQVPIVESLNFKQNFKYDETYKQWVKISQVIDFSFGLFGLKGDGRFTAGYSDYDFEPNFTKKSFTNEVLSFADEANKKDSLYWEEKRPVPLTIEETDDYLKKDSIQVIRKSKKYLDSIDGRSNKFRILDPITGYSYTNTYKRWRLSYEGILNTIHYNTVQGWNGETGLNYFAWSDDDYTKTLYAFAKVNYGFSDDRLRYRAGFTRQFDQKKRAVLSVIGGVETKQFNANEPISNTVNTIASLYFERNYLKIYERSFVDVAYSQEIFNGLRLWGSVSYEDRKGLANTTDQTFYPKQDIVFTSNNPRDPQNLFPQDPTGVIDHTIVKTRLSARINFGQKYYNYPTGKFNIPNDRYPTLFLTYEGGLGADEDRFNFTQLSASLRQGFNIGNKGRFRYALNAGTFLNSASGASFIDYQHFNGNQTRVNLDGSSLNRFNLLPYYERSTNQGYFAGHVEHNFKGWVLGKIPGLNKLNFNLVAGAHVLSTADNRPYTEYSIGLDNLGWGKFRFLRVDYVRSSGLGANDGAFVFGLSF</sequence>
<gene>
    <name evidence="2" type="ORF">SAMN06265376_103385</name>
</gene>
<dbReference type="InterPro" id="IPR008969">
    <property type="entry name" value="CarboxyPept-like_regulatory"/>
</dbReference>
<dbReference type="RefSeq" id="WP_089371700.1">
    <property type="nucleotide sequence ID" value="NZ_BMEP01000001.1"/>
</dbReference>
<dbReference type="Gene3D" id="2.60.40.1120">
    <property type="entry name" value="Carboxypeptidase-like, regulatory domain"/>
    <property type="match status" value="1"/>
</dbReference>
<reference evidence="2 3" key="1">
    <citation type="submission" date="2017-06" db="EMBL/GenBank/DDBJ databases">
        <authorList>
            <person name="Kim H.J."/>
            <person name="Triplett B.A."/>
        </authorList>
    </citation>
    <scope>NUCLEOTIDE SEQUENCE [LARGE SCALE GENOMIC DNA]</scope>
    <source>
        <strain evidence="2 3">DSM 25597</strain>
    </source>
</reference>
<dbReference type="OrthoDB" id="983143at2"/>
<organism evidence="2 3">
    <name type="scientific">Dokdonia pacifica</name>
    <dbReference type="NCBI Taxonomy" id="1627892"/>
    <lineage>
        <taxon>Bacteria</taxon>
        <taxon>Pseudomonadati</taxon>
        <taxon>Bacteroidota</taxon>
        <taxon>Flavobacteriia</taxon>
        <taxon>Flavobacteriales</taxon>
        <taxon>Flavobacteriaceae</taxon>
        <taxon>Dokdonia</taxon>
    </lineage>
</organism>
<evidence type="ECO:0000313" key="3">
    <source>
        <dbReference type="Proteomes" id="UP000198379"/>
    </source>
</evidence>
<dbReference type="Pfam" id="PF13715">
    <property type="entry name" value="CarbopepD_reg_2"/>
    <property type="match status" value="1"/>
</dbReference>
<proteinExistence type="predicted"/>
<evidence type="ECO:0000256" key="1">
    <source>
        <dbReference type="SAM" id="SignalP"/>
    </source>
</evidence>
<accession>A0A238ZNE0</accession>
<dbReference type="SUPFAM" id="SSF49464">
    <property type="entry name" value="Carboxypeptidase regulatory domain-like"/>
    <property type="match status" value="1"/>
</dbReference>
<dbReference type="InterPro" id="IPR043741">
    <property type="entry name" value="DUF5686"/>
</dbReference>
<dbReference type="Proteomes" id="UP000198379">
    <property type="component" value="Unassembled WGS sequence"/>
</dbReference>
<feature type="signal peptide" evidence="1">
    <location>
        <begin position="1"/>
        <end position="19"/>
    </location>
</feature>
<dbReference type="EMBL" id="FZNY01000003">
    <property type="protein sequence ID" value="SNR84877.1"/>
    <property type="molecule type" value="Genomic_DNA"/>
</dbReference>
<keyword evidence="1" id="KW-0732">Signal</keyword>
<protein>
    <submittedName>
        <fullName evidence="2">CarboxypepD_reg-like domain-containing protein</fullName>
    </submittedName>
</protein>
<dbReference type="Pfam" id="PF18939">
    <property type="entry name" value="DUF5686"/>
    <property type="match status" value="1"/>
</dbReference>
<dbReference type="AlphaFoldDB" id="A0A238ZNE0"/>
<evidence type="ECO:0000313" key="2">
    <source>
        <dbReference type="EMBL" id="SNR84877.1"/>
    </source>
</evidence>
<feature type="chain" id="PRO_5012624675" evidence="1">
    <location>
        <begin position="20"/>
        <end position="833"/>
    </location>
</feature>
<name>A0A238ZNE0_9FLAO</name>
<keyword evidence="3" id="KW-1185">Reference proteome</keyword>